<dbReference type="RefSeq" id="WP_345029116.1">
    <property type="nucleotide sequence ID" value="NZ_BAABEY010000023.1"/>
</dbReference>
<proteinExistence type="predicted"/>
<keyword evidence="4" id="KW-1185">Reference proteome</keyword>
<reference evidence="4" key="1">
    <citation type="journal article" date="2019" name="Int. J. Syst. Evol. Microbiol.">
        <title>The Global Catalogue of Microorganisms (GCM) 10K type strain sequencing project: providing services to taxonomists for standard genome sequencing and annotation.</title>
        <authorList>
            <consortium name="The Broad Institute Genomics Platform"/>
            <consortium name="The Broad Institute Genome Sequencing Center for Infectious Disease"/>
            <person name="Wu L."/>
            <person name="Ma J."/>
        </authorList>
    </citation>
    <scope>NUCLEOTIDE SEQUENCE [LARGE SCALE GENOMIC DNA]</scope>
    <source>
        <strain evidence="4">JCM 31920</strain>
    </source>
</reference>
<accession>A0ABP8M1P9</accession>
<feature type="domain" description="Neutral/alkaline non-lysosomal ceramidase N-terminal" evidence="2">
    <location>
        <begin position="41"/>
        <end position="313"/>
    </location>
</feature>
<organism evidence="3 4">
    <name type="scientific">Ravibacter arvi</name>
    <dbReference type="NCBI Taxonomy" id="2051041"/>
    <lineage>
        <taxon>Bacteria</taxon>
        <taxon>Pseudomonadati</taxon>
        <taxon>Bacteroidota</taxon>
        <taxon>Cytophagia</taxon>
        <taxon>Cytophagales</taxon>
        <taxon>Spirosomataceae</taxon>
        <taxon>Ravibacter</taxon>
    </lineage>
</organism>
<keyword evidence="1" id="KW-0732">Signal</keyword>
<gene>
    <name evidence="3" type="ORF">GCM10023091_23030</name>
</gene>
<dbReference type="Pfam" id="PF04734">
    <property type="entry name" value="Ceramidase_alk"/>
    <property type="match status" value="1"/>
</dbReference>
<protein>
    <recommendedName>
        <fullName evidence="2">Neutral/alkaline non-lysosomal ceramidase N-terminal domain-containing protein</fullName>
    </recommendedName>
</protein>
<feature type="chain" id="PRO_5047006600" description="Neutral/alkaline non-lysosomal ceramidase N-terminal domain-containing protein" evidence="1">
    <location>
        <begin position="35"/>
        <end position="463"/>
    </location>
</feature>
<comment type="caution">
    <text evidence="3">The sequence shown here is derived from an EMBL/GenBank/DDBJ whole genome shotgun (WGS) entry which is preliminary data.</text>
</comment>
<feature type="signal peptide" evidence="1">
    <location>
        <begin position="1"/>
        <end position="34"/>
    </location>
</feature>
<dbReference type="Proteomes" id="UP001501508">
    <property type="component" value="Unassembled WGS sequence"/>
</dbReference>
<dbReference type="EMBL" id="BAABEY010000023">
    <property type="protein sequence ID" value="GAA4440006.1"/>
    <property type="molecule type" value="Genomic_DNA"/>
</dbReference>
<evidence type="ECO:0000313" key="3">
    <source>
        <dbReference type="EMBL" id="GAA4440006.1"/>
    </source>
</evidence>
<evidence type="ECO:0000313" key="4">
    <source>
        <dbReference type="Proteomes" id="UP001501508"/>
    </source>
</evidence>
<dbReference type="InterPro" id="IPR031329">
    <property type="entry name" value="NEUT/ALK_ceramidase_N"/>
</dbReference>
<sequence length="463" mass="50469">MNTGAKRFRRLTAKKIRSGVLAAGAALLSVNLGAQNVQLSVGFGEKDITPDLAVKNWVTGKPYPKVNDPLHTRVMVITDGRTKAVVVSLDLTDAGESATDEIREAVSRALKTRKDNILVTATHTHSAPWAPVYKNGYRGKENDTWWAIRYMPAQNEYPPFKKWMNKLLENVVAAAKEADNSLQPATVWIGKADISAYANNRRPVRPKWGVIKNDIPKGYSFKHEAYAPEVLTDGSNYGPMDRTMSLVSFRDRNGKNIASFYHMSVHSVAIYPYSDEISSDWPGEATKQIQKQLGGKAIFLQGAAGDINPWRRGREAVNEMGAGVAQRASKAYELSVQIATDSIRIERAEAALPLDKKGKERTGLALVPAEVQALAIGPLALVTLPGEPLTDMGASIRKRSPFPHTLVLGYSNGNGVHYVAPPGEKSKGGYEMESGTVGEDDAGLILIEAAVRLLDENVRIPSK</sequence>
<name>A0ABP8M1P9_9BACT</name>
<evidence type="ECO:0000256" key="1">
    <source>
        <dbReference type="SAM" id="SignalP"/>
    </source>
</evidence>
<evidence type="ECO:0000259" key="2">
    <source>
        <dbReference type="Pfam" id="PF04734"/>
    </source>
</evidence>